<organism evidence="1 2">
    <name type="scientific">Nocardia rhizosphaerae</name>
    <dbReference type="NCBI Taxonomy" id="1691571"/>
    <lineage>
        <taxon>Bacteria</taxon>
        <taxon>Bacillati</taxon>
        <taxon>Actinomycetota</taxon>
        <taxon>Actinomycetes</taxon>
        <taxon>Mycobacteriales</taxon>
        <taxon>Nocardiaceae</taxon>
        <taxon>Nocardia</taxon>
    </lineage>
</organism>
<gene>
    <name evidence="1" type="ORF">ACFOW8_13055</name>
</gene>
<sequence>MGSTFSVKAGEVAGLGRLIDEIGTNADYLTRTTGAMGGPADDGYTGIMQLLVTPLTSLRDATADRQRKMATILQNTGTELNKAAWMYVDQDAKNYAALNAHTNGIETGNANTEEGGITEAFVDAVPYNAPEELSVLLCTRSVPPNLTGCREQSAGFSGRRDTVQVQPNLAVREYYPTSRAG</sequence>
<proteinExistence type="predicted"/>
<dbReference type="EMBL" id="JBHSBA010000005">
    <property type="protein sequence ID" value="MFC4125862.1"/>
    <property type="molecule type" value="Genomic_DNA"/>
</dbReference>
<reference evidence="2" key="1">
    <citation type="journal article" date="2019" name="Int. J. Syst. Evol. Microbiol.">
        <title>The Global Catalogue of Microorganisms (GCM) 10K type strain sequencing project: providing services to taxonomists for standard genome sequencing and annotation.</title>
        <authorList>
            <consortium name="The Broad Institute Genomics Platform"/>
            <consortium name="The Broad Institute Genome Sequencing Center for Infectious Disease"/>
            <person name="Wu L."/>
            <person name="Ma J."/>
        </authorList>
    </citation>
    <scope>NUCLEOTIDE SEQUENCE [LARGE SCALE GENOMIC DNA]</scope>
    <source>
        <strain evidence="2">CGMCC 4.7204</strain>
    </source>
</reference>
<name>A0ABV8L6D6_9NOCA</name>
<evidence type="ECO:0000313" key="1">
    <source>
        <dbReference type="EMBL" id="MFC4125862.1"/>
    </source>
</evidence>
<comment type="caution">
    <text evidence="1">The sequence shown here is derived from an EMBL/GenBank/DDBJ whole genome shotgun (WGS) entry which is preliminary data.</text>
</comment>
<accession>A0ABV8L6D6</accession>
<protein>
    <recommendedName>
        <fullName evidence="3">Excreted virulence factor EspC (Type VII ESX diderm)</fullName>
    </recommendedName>
</protein>
<dbReference type="RefSeq" id="WP_378550574.1">
    <property type="nucleotide sequence ID" value="NZ_JBHSBA010000005.1"/>
</dbReference>
<dbReference type="Proteomes" id="UP001595767">
    <property type="component" value="Unassembled WGS sequence"/>
</dbReference>
<keyword evidence="2" id="KW-1185">Reference proteome</keyword>
<evidence type="ECO:0008006" key="3">
    <source>
        <dbReference type="Google" id="ProtNLM"/>
    </source>
</evidence>
<evidence type="ECO:0000313" key="2">
    <source>
        <dbReference type="Proteomes" id="UP001595767"/>
    </source>
</evidence>